<protein>
    <submittedName>
        <fullName evidence="1">DUF2717 protein</fullName>
    </submittedName>
</protein>
<name>A0ABZ2CLZ5_9CAUD</name>
<dbReference type="Proteomes" id="UP001333037">
    <property type="component" value="Segment"/>
</dbReference>
<evidence type="ECO:0000313" key="1">
    <source>
        <dbReference type="EMBL" id="WVX92107.1"/>
    </source>
</evidence>
<keyword evidence="2" id="KW-1185">Reference proteome</keyword>
<evidence type="ECO:0000313" key="2">
    <source>
        <dbReference type="Proteomes" id="UP001333037"/>
    </source>
</evidence>
<reference evidence="1 2" key="1">
    <citation type="submission" date="2024-01" db="EMBL/GenBank/DDBJ databases">
        <authorList>
            <person name="Wang Y."/>
            <person name="Lin M."/>
        </authorList>
    </citation>
    <scope>NUCLEOTIDE SEQUENCE [LARGE SCALE GENOMIC DNA]</scope>
</reference>
<accession>A0ABZ2CLZ5</accession>
<dbReference type="EMBL" id="PP226939">
    <property type="protein sequence ID" value="WVX92107.1"/>
    <property type="molecule type" value="Genomic_DNA"/>
</dbReference>
<organism evidence="1 2">
    <name type="scientific">Aeromonas phage phiA014S</name>
    <dbReference type="NCBI Taxonomy" id="3119845"/>
    <lineage>
        <taxon>Viruses</taxon>
        <taxon>Duplodnaviria</taxon>
        <taxon>Heunggongvirae</taxon>
        <taxon>Uroviricota</taxon>
        <taxon>Caudoviricetes</taxon>
        <taxon>Autographivirales</taxon>
        <taxon>Autotranscriptaviridae</taxon>
        <taxon>Studiervirinae</taxon>
        <taxon>Coryciavirus</taxon>
        <taxon>Coryciavirus A014S</taxon>
    </lineage>
</organism>
<proteinExistence type="predicted"/>
<sequence length="90" mass="9892">MDNNAYDVPHIGAQLAEYLKGELSADRQIAQGLLSDPEVKRTEGYLLGFLAGLGYGRQVIDVMLDNQQALAEESDTMTRAVEPHSFLPDI</sequence>